<dbReference type="SUPFAM" id="SSF55136">
    <property type="entry name" value="Probable bacterial effector-binding domain"/>
    <property type="match status" value="1"/>
</dbReference>
<gene>
    <name evidence="2" type="ORF">QU605_08005</name>
</gene>
<evidence type="ECO:0000313" key="2">
    <source>
        <dbReference type="EMBL" id="MDM9631410.1"/>
    </source>
</evidence>
<comment type="caution">
    <text evidence="2">The sequence shown here is derived from an EMBL/GenBank/DDBJ whole genome shotgun (WGS) entry which is preliminary data.</text>
</comment>
<name>A0ABT7WEQ8_9FLAO</name>
<dbReference type="RefSeq" id="WP_289724766.1">
    <property type="nucleotide sequence ID" value="NZ_JAUDUY010000003.1"/>
</dbReference>
<accession>A0ABT7WEQ8</accession>
<keyword evidence="3" id="KW-1185">Reference proteome</keyword>
<dbReference type="EMBL" id="JAUDUY010000003">
    <property type="protein sequence ID" value="MDM9631410.1"/>
    <property type="molecule type" value="Genomic_DNA"/>
</dbReference>
<organism evidence="2 3">
    <name type="scientific">Robiginitalea aurantiaca</name>
    <dbReference type="NCBI Taxonomy" id="3056915"/>
    <lineage>
        <taxon>Bacteria</taxon>
        <taxon>Pseudomonadati</taxon>
        <taxon>Bacteroidota</taxon>
        <taxon>Flavobacteriia</taxon>
        <taxon>Flavobacteriales</taxon>
        <taxon>Flavobacteriaceae</taxon>
        <taxon>Robiginitalea</taxon>
    </lineage>
</organism>
<proteinExistence type="predicted"/>
<keyword evidence="1" id="KW-0812">Transmembrane</keyword>
<reference evidence="2" key="1">
    <citation type="submission" date="2023-06" db="EMBL/GenBank/DDBJ databases">
        <title>Robiginitalea aurantiacus sp. nov. and Algoriphagus sediminis sp. nov., isolated from coastal sediment.</title>
        <authorList>
            <person name="Zhou Z.Y."/>
            <person name="An J."/>
            <person name="Jia Y.W."/>
            <person name="Du Z.J."/>
        </authorList>
    </citation>
    <scope>NUCLEOTIDE SEQUENCE</scope>
    <source>
        <strain evidence="2">M39</strain>
    </source>
</reference>
<keyword evidence="1" id="KW-0472">Membrane</keyword>
<dbReference type="Gene3D" id="3.20.80.10">
    <property type="entry name" value="Regulatory factor, effector binding domain"/>
    <property type="match status" value="1"/>
</dbReference>
<evidence type="ECO:0000256" key="1">
    <source>
        <dbReference type="SAM" id="Phobius"/>
    </source>
</evidence>
<evidence type="ECO:0000313" key="3">
    <source>
        <dbReference type="Proteomes" id="UP001174839"/>
    </source>
</evidence>
<keyword evidence="1" id="KW-1133">Transmembrane helix</keyword>
<feature type="transmembrane region" description="Helical" evidence="1">
    <location>
        <begin position="6"/>
        <end position="25"/>
    </location>
</feature>
<protein>
    <submittedName>
        <fullName evidence="2">AraC family transcriptional regulator</fullName>
    </submittedName>
</protein>
<dbReference type="Proteomes" id="UP001174839">
    <property type="component" value="Unassembled WGS sequence"/>
</dbReference>
<dbReference type="InterPro" id="IPR011256">
    <property type="entry name" value="Reg_factor_effector_dom_sf"/>
</dbReference>
<sequence>MRKTVFGILIVIFIALVGYFFIYPYDYIIRFEAKTFPGTINQSIKLWNNTVGVPGSAVVQEDLYHLEQRVQVGDSVHIYNWEITPLTENTSKVTVRIKDRDHSLKNKLLVPFKESAIERLSVNYVTKFVNELNDHIDLFKVQIEGESELPSTFYAYVDLKTTQHGKAGGMMDTYMMLSDVLVGNGVTMNGPPMILVDNWDRATDSLEFRFCFPIIRSENLPRHPKIKYNRIFPKRALKATYNGNYITSDRAWYALLDYAEKEGLDVEETPVEVFFNNPNMGMDVVNWKADIFLPLKETEEE</sequence>